<name>A0ABY7WY33_9BACL</name>
<evidence type="ECO:0000313" key="1">
    <source>
        <dbReference type="EMBL" id="WDH75777.1"/>
    </source>
</evidence>
<proteinExistence type="predicted"/>
<dbReference type="RefSeq" id="WP_251129532.1">
    <property type="nucleotide sequence ID" value="NZ_CP118099.1"/>
</dbReference>
<keyword evidence="2" id="KW-1185">Reference proteome</keyword>
<accession>A0ABY7WY33</accession>
<dbReference type="Proteomes" id="UP001213680">
    <property type="component" value="Chromosome"/>
</dbReference>
<reference evidence="1 2" key="1">
    <citation type="submission" date="2023-02" db="EMBL/GenBank/DDBJ databases">
        <title>A bacterium isolated from plastisphere.</title>
        <authorList>
            <person name="Sun Y."/>
        </authorList>
    </citation>
    <scope>NUCLEOTIDE SEQUENCE [LARGE SCALE GENOMIC DNA]</scope>
    <source>
        <strain evidence="2">a-1</strain>
    </source>
</reference>
<protein>
    <submittedName>
        <fullName evidence="1">Uncharacterized protein</fullName>
    </submittedName>
</protein>
<evidence type="ECO:0000313" key="2">
    <source>
        <dbReference type="Proteomes" id="UP001213680"/>
    </source>
</evidence>
<gene>
    <name evidence="1" type="ORF">PTI97_13220</name>
</gene>
<organism evidence="1 2">
    <name type="scientific">Exiguobacterium marinum</name>
    <dbReference type="NCBI Taxonomy" id="273528"/>
    <lineage>
        <taxon>Bacteria</taxon>
        <taxon>Bacillati</taxon>
        <taxon>Bacillota</taxon>
        <taxon>Bacilli</taxon>
        <taxon>Bacillales</taxon>
        <taxon>Bacillales Family XII. Incertae Sedis</taxon>
        <taxon>Exiguobacterium</taxon>
    </lineage>
</organism>
<sequence>MRHMIKGEWGGATRLIFGIKSIDARMRACYIYLELKILNSKSITLLNKLTTITVLLRASQSLQDLVKQEVASYGLNAIELTVLEFLYHKGEHLMQDIFPKHTEHMNAVFEGMHLSETIEQLK</sequence>
<dbReference type="EMBL" id="CP118099">
    <property type="protein sequence ID" value="WDH75777.1"/>
    <property type="molecule type" value="Genomic_DNA"/>
</dbReference>